<evidence type="ECO:0000313" key="2">
    <source>
        <dbReference type="EMBL" id="TCJ14129.1"/>
    </source>
</evidence>
<dbReference type="AlphaFoldDB" id="A0A4R1BAY7"/>
<gene>
    <name evidence="2" type="ORF">EPD60_08960</name>
</gene>
<dbReference type="Gene3D" id="3.60.21.10">
    <property type="match status" value="1"/>
</dbReference>
<proteinExistence type="predicted"/>
<comment type="caution">
    <text evidence="2">The sequence shown here is derived from an EMBL/GenBank/DDBJ whole genome shotgun (WGS) entry which is preliminary data.</text>
</comment>
<dbReference type="InterPro" id="IPR029052">
    <property type="entry name" value="Metallo-depent_PP-like"/>
</dbReference>
<dbReference type="GO" id="GO:0016787">
    <property type="term" value="F:hydrolase activity"/>
    <property type="evidence" value="ECO:0007669"/>
    <property type="project" value="InterPro"/>
</dbReference>
<organism evidence="2 3">
    <name type="scientific">Flaviaesturariibacter flavus</name>
    <dbReference type="NCBI Taxonomy" id="2502780"/>
    <lineage>
        <taxon>Bacteria</taxon>
        <taxon>Pseudomonadati</taxon>
        <taxon>Bacteroidota</taxon>
        <taxon>Chitinophagia</taxon>
        <taxon>Chitinophagales</taxon>
        <taxon>Chitinophagaceae</taxon>
        <taxon>Flaviaestuariibacter</taxon>
    </lineage>
</organism>
<accession>A0A4R1BAY7</accession>
<dbReference type="SUPFAM" id="SSF56300">
    <property type="entry name" value="Metallo-dependent phosphatases"/>
    <property type="match status" value="1"/>
</dbReference>
<reference evidence="2 3" key="1">
    <citation type="submission" date="2019-03" db="EMBL/GenBank/DDBJ databases">
        <authorList>
            <person name="Kim M.K.M."/>
        </authorList>
    </citation>
    <scope>NUCLEOTIDE SEQUENCE [LARGE SCALE GENOMIC DNA]</scope>
    <source>
        <strain evidence="2 3">17J68-12</strain>
    </source>
</reference>
<keyword evidence="3" id="KW-1185">Reference proteome</keyword>
<evidence type="ECO:0000259" key="1">
    <source>
        <dbReference type="Pfam" id="PF00149"/>
    </source>
</evidence>
<dbReference type="InterPro" id="IPR004843">
    <property type="entry name" value="Calcineurin-like_PHP"/>
</dbReference>
<dbReference type="EMBL" id="SJZI01000042">
    <property type="protein sequence ID" value="TCJ14129.1"/>
    <property type="molecule type" value="Genomic_DNA"/>
</dbReference>
<sequence>MRAFLRRILLKPVLRLSARYSSAPIAANVNAALDKQLARIRAGNEKKGLVLPFDAAKDRFIIFSDQHKGAGDGSDDFAVCAPAYLGALEHYNREGYHFVALGDSEELWENSWPAVKNAQAATFEIEKAFLDRGALTKIFGNHDLLWDNDPLAPSFLQSVYGQPVPIYEGVLLRTNTAAGPLEIFCTHGHQGDAVSDGNWFSKFFVARIWAPFQAWLRINPNTPAYDNNLKTRHHAMMYEWSARQPGLLLITGHTHQPVFESLTHIERLYRRLLYARADNDSSVDEIEEEIRRRKFEYTTVSEDYLSLKPSYFNSGCCCYSDGEITGIEIAEGQLRLVKWRRAGNEILRDVLEDAQLDDLCRNNF</sequence>
<protein>
    <submittedName>
        <fullName evidence="2">Metallophosphoesterase</fullName>
    </submittedName>
</protein>
<dbReference type="OrthoDB" id="9773199at2"/>
<dbReference type="RefSeq" id="WP_131448949.1">
    <property type="nucleotide sequence ID" value="NZ_SJZI01000042.1"/>
</dbReference>
<evidence type="ECO:0000313" key="3">
    <source>
        <dbReference type="Proteomes" id="UP000295334"/>
    </source>
</evidence>
<dbReference type="Proteomes" id="UP000295334">
    <property type="component" value="Unassembled WGS sequence"/>
</dbReference>
<dbReference type="Pfam" id="PF00149">
    <property type="entry name" value="Metallophos"/>
    <property type="match status" value="1"/>
</dbReference>
<feature type="domain" description="Calcineurin-like phosphoesterase" evidence="1">
    <location>
        <begin position="59"/>
        <end position="257"/>
    </location>
</feature>
<name>A0A4R1BAY7_9BACT</name>